<dbReference type="InterPro" id="IPR004111">
    <property type="entry name" value="Repressor_TetR_C"/>
</dbReference>
<feature type="DNA-binding region" description="H-T-H motif" evidence="4">
    <location>
        <begin position="52"/>
        <end position="71"/>
    </location>
</feature>
<dbReference type="PROSITE" id="PS50977">
    <property type="entry name" value="HTH_TETR_2"/>
    <property type="match status" value="1"/>
</dbReference>
<dbReference type="Pfam" id="PF00440">
    <property type="entry name" value="TetR_N"/>
    <property type="match status" value="1"/>
</dbReference>
<dbReference type="SUPFAM" id="SSF46689">
    <property type="entry name" value="Homeodomain-like"/>
    <property type="match status" value="1"/>
</dbReference>
<dbReference type="InterPro" id="IPR009057">
    <property type="entry name" value="Homeodomain-like_sf"/>
</dbReference>
<evidence type="ECO:0000256" key="2">
    <source>
        <dbReference type="ARBA" id="ARBA00023125"/>
    </source>
</evidence>
<gene>
    <name evidence="7" type="ORF">ABIE13_001903</name>
</gene>
<dbReference type="Gene3D" id="1.10.10.60">
    <property type="entry name" value="Homeodomain-like"/>
    <property type="match status" value="1"/>
</dbReference>
<evidence type="ECO:0000313" key="8">
    <source>
        <dbReference type="Proteomes" id="UP001549320"/>
    </source>
</evidence>
<evidence type="ECO:0000256" key="4">
    <source>
        <dbReference type="PROSITE-ProRule" id="PRU00335"/>
    </source>
</evidence>
<dbReference type="Gene3D" id="1.10.357.10">
    <property type="entry name" value="Tetracycline Repressor, domain 2"/>
    <property type="match status" value="1"/>
</dbReference>
<reference evidence="7 8" key="1">
    <citation type="submission" date="2024-06" db="EMBL/GenBank/DDBJ databases">
        <title>Sorghum-associated microbial communities from plants grown in Nebraska, USA.</title>
        <authorList>
            <person name="Schachtman D."/>
        </authorList>
    </citation>
    <scope>NUCLEOTIDE SEQUENCE [LARGE SCALE GENOMIC DNA]</scope>
    <source>
        <strain evidence="7 8">2709</strain>
    </source>
</reference>
<evidence type="ECO:0000256" key="3">
    <source>
        <dbReference type="ARBA" id="ARBA00023163"/>
    </source>
</evidence>
<feature type="domain" description="HTH tetR-type" evidence="6">
    <location>
        <begin position="29"/>
        <end position="89"/>
    </location>
</feature>
<evidence type="ECO:0000259" key="6">
    <source>
        <dbReference type="PROSITE" id="PS50977"/>
    </source>
</evidence>
<keyword evidence="1" id="KW-0805">Transcription regulation</keyword>
<protein>
    <submittedName>
        <fullName evidence="7">TetR/AcrR family tetracycline transcriptional repressor</fullName>
    </submittedName>
</protein>
<keyword evidence="2 4" id="KW-0238">DNA-binding</keyword>
<sequence>MCSARLSSMSPSAPDKPVRRPAGRPSSSAITREALLEVALNQLDRVGPHAFSVRDVARSLGVYPSTIYWHVESKEALLAEVAGLVMTGAIPPRGSGDWKTWIRNLFKLYRKAVLKHPNVAQLVGAQLVSNASLSLDLIEGVIGVLLEAGATEENLREAYNCVISSLAGFMTMELAPMPVENPEGWATALEGRVRAIDPLEHPTLTRHIHLLANRAFILRWQNGSQVPLTSSFNAHVEIFLAGLEVFLARGKSPAVG</sequence>
<dbReference type="PANTHER" id="PTHR30055">
    <property type="entry name" value="HTH-TYPE TRANSCRIPTIONAL REGULATOR RUTR"/>
    <property type="match status" value="1"/>
</dbReference>
<organism evidence="7 8">
    <name type="scientific">Ottowia thiooxydans</name>
    <dbReference type="NCBI Taxonomy" id="219182"/>
    <lineage>
        <taxon>Bacteria</taxon>
        <taxon>Pseudomonadati</taxon>
        <taxon>Pseudomonadota</taxon>
        <taxon>Betaproteobacteria</taxon>
        <taxon>Burkholderiales</taxon>
        <taxon>Comamonadaceae</taxon>
        <taxon>Ottowia</taxon>
    </lineage>
</organism>
<dbReference type="EMBL" id="JBEPSH010000003">
    <property type="protein sequence ID" value="MET4576794.1"/>
    <property type="molecule type" value="Genomic_DNA"/>
</dbReference>
<dbReference type="SUPFAM" id="SSF48498">
    <property type="entry name" value="Tetracyclin repressor-like, C-terminal domain"/>
    <property type="match status" value="1"/>
</dbReference>
<dbReference type="PANTHER" id="PTHR30055:SF151">
    <property type="entry name" value="TRANSCRIPTIONAL REGULATORY PROTEIN"/>
    <property type="match status" value="1"/>
</dbReference>
<proteinExistence type="predicted"/>
<dbReference type="Proteomes" id="UP001549320">
    <property type="component" value="Unassembled WGS sequence"/>
</dbReference>
<evidence type="ECO:0000256" key="5">
    <source>
        <dbReference type="SAM" id="MobiDB-lite"/>
    </source>
</evidence>
<feature type="region of interest" description="Disordered" evidence="5">
    <location>
        <begin position="1"/>
        <end position="27"/>
    </location>
</feature>
<dbReference type="InterPro" id="IPR050109">
    <property type="entry name" value="HTH-type_TetR-like_transc_reg"/>
</dbReference>
<accession>A0ABV2Q6Z7</accession>
<dbReference type="Pfam" id="PF02909">
    <property type="entry name" value="TetR_C_1"/>
    <property type="match status" value="1"/>
</dbReference>
<keyword evidence="8" id="KW-1185">Reference proteome</keyword>
<dbReference type="InterPro" id="IPR001647">
    <property type="entry name" value="HTH_TetR"/>
</dbReference>
<comment type="caution">
    <text evidence="7">The sequence shown here is derived from an EMBL/GenBank/DDBJ whole genome shotgun (WGS) entry which is preliminary data.</text>
</comment>
<dbReference type="InterPro" id="IPR036271">
    <property type="entry name" value="Tet_transcr_reg_TetR-rel_C_sf"/>
</dbReference>
<name>A0ABV2Q6Z7_9BURK</name>
<feature type="compositionally biased region" description="Polar residues" evidence="5">
    <location>
        <begin position="1"/>
        <end position="11"/>
    </location>
</feature>
<evidence type="ECO:0000256" key="1">
    <source>
        <dbReference type="ARBA" id="ARBA00023015"/>
    </source>
</evidence>
<evidence type="ECO:0000313" key="7">
    <source>
        <dbReference type="EMBL" id="MET4576794.1"/>
    </source>
</evidence>
<keyword evidence="3" id="KW-0804">Transcription</keyword>